<evidence type="ECO:0000256" key="4">
    <source>
        <dbReference type="ARBA" id="ARBA00022884"/>
    </source>
</evidence>
<evidence type="ECO:0000313" key="8">
    <source>
        <dbReference type="Proteomes" id="UP000267521"/>
    </source>
</evidence>
<feature type="domain" description="SAM-dependent MTase RsmB/NOP-type" evidence="6">
    <location>
        <begin position="147"/>
        <end position="452"/>
    </location>
</feature>
<dbReference type="EMBL" id="RDQM01000024">
    <property type="protein sequence ID" value="RMW93139.1"/>
    <property type="molecule type" value="Genomic_DNA"/>
</dbReference>
<dbReference type="PROSITE" id="PS51686">
    <property type="entry name" value="SAM_MT_RSMB_NOP"/>
    <property type="match status" value="1"/>
</dbReference>
<gene>
    <name evidence="7" type="ORF">EBQ26_12295</name>
</gene>
<evidence type="ECO:0000256" key="2">
    <source>
        <dbReference type="ARBA" id="ARBA00022679"/>
    </source>
</evidence>
<dbReference type="InterPro" id="IPR049560">
    <property type="entry name" value="MeTrfase_RsmB-F_NOP2_cat"/>
</dbReference>
<evidence type="ECO:0000259" key="6">
    <source>
        <dbReference type="PROSITE" id="PS51686"/>
    </source>
</evidence>
<name>A0A3M6PQ23_9BURK</name>
<dbReference type="PRINTS" id="PR02008">
    <property type="entry name" value="RCMTFAMILY"/>
</dbReference>
<feature type="active site" description="Nucleophile" evidence="5">
    <location>
        <position position="361"/>
    </location>
</feature>
<dbReference type="InterPro" id="IPR023267">
    <property type="entry name" value="RCMT"/>
</dbReference>
<evidence type="ECO:0000256" key="5">
    <source>
        <dbReference type="PROSITE-ProRule" id="PRU01023"/>
    </source>
</evidence>
<dbReference type="InterPro" id="IPR054728">
    <property type="entry name" value="RsmB-like_ferredoxin"/>
</dbReference>
<organism evidence="7 8">
    <name type="scientific">Allofranklinella schreckenbergeri</name>
    <dbReference type="NCBI Taxonomy" id="1076744"/>
    <lineage>
        <taxon>Bacteria</taxon>
        <taxon>Pseudomonadati</taxon>
        <taxon>Pseudomonadota</taxon>
        <taxon>Betaproteobacteria</taxon>
        <taxon>Burkholderiales</taxon>
        <taxon>Comamonadaceae</taxon>
        <taxon>Allofranklinella</taxon>
    </lineage>
</organism>
<dbReference type="PANTHER" id="PTHR22807">
    <property type="entry name" value="NOP2 YEAST -RELATED NOL1/NOP2/FMU SUN DOMAIN-CONTAINING"/>
    <property type="match status" value="1"/>
</dbReference>
<dbReference type="InterPro" id="IPR029063">
    <property type="entry name" value="SAM-dependent_MTases_sf"/>
</dbReference>
<dbReference type="GO" id="GO:0003723">
    <property type="term" value="F:RNA binding"/>
    <property type="evidence" value="ECO:0007669"/>
    <property type="project" value="UniProtKB-UniRule"/>
</dbReference>
<reference evidence="7 8" key="1">
    <citation type="submission" date="2018-10" db="EMBL/GenBank/DDBJ databases">
        <title>Comamonadaceae CDC group NO-1 genome sequencing and assembly.</title>
        <authorList>
            <person name="Bernier A.-M."/>
            <person name="Bernard K."/>
        </authorList>
    </citation>
    <scope>NUCLEOTIDE SEQUENCE [LARGE SCALE GENOMIC DNA]</scope>
    <source>
        <strain evidence="7 8">NML970147</strain>
    </source>
</reference>
<dbReference type="AlphaFoldDB" id="A0A3M6PQ23"/>
<comment type="caution">
    <text evidence="5">Lacks conserved residue(s) required for the propagation of feature annotation.</text>
</comment>
<keyword evidence="1 5" id="KW-0489">Methyltransferase</keyword>
<proteinExistence type="inferred from homology"/>
<comment type="similarity">
    <text evidence="5">Belongs to the class I-like SAM-binding methyltransferase superfamily. RsmB/NOP family.</text>
</comment>
<dbReference type="Gene3D" id="3.40.50.150">
    <property type="entry name" value="Vaccinia Virus protein VP39"/>
    <property type="match status" value="1"/>
</dbReference>
<comment type="caution">
    <text evidence="7">The sequence shown here is derived from an EMBL/GenBank/DDBJ whole genome shotgun (WGS) entry which is preliminary data.</text>
</comment>
<evidence type="ECO:0000256" key="3">
    <source>
        <dbReference type="ARBA" id="ARBA00022691"/>
    </source>
</evidence>
<protein>
    <submittedName>
        <fullName evidence="7">RsmB/NOP family class I SAM-dependent RNA methyltransferase</fullName>
    </submittedName>
</protein>
<dbReference type="GO" id="GO:0008173">
    <property type="term" value="F:RNA methyltransferase activity"/>
    <property type="evidence" value="ECO:0007669"/>
    <property type="project" value="InterPro"/>
</dbReference>
<dbReference type="RefSeq" id="WP_122239529.1">
    <property type="nucleotide sequence ID" value="NZ_RDQM01000024.1"/>
</dbReference>
<feature type="binding site" evidence="5">
    <location>
        <position position="261"/>
    </location>
    <ligand>
        <name>S-adenosyl-L-methionine</name>
        <dbReference type="ChEBI" id="CHEBI:59789"/>
    </ligand>
</feature>
<feature type="binding site" evidence="5">
    <location>
        <position position="308"/>
    </location>
    <ligand>
        <name>S-adenosyl-L-methionine</name>
        <dbReference type="ChEBI" id="CHEBI:59789"/>
    </ligand>
</feature>
<accession>A0A3M6PQ23</accession>
<sequence>MHPKALLDACADLLRRTLAFEHPADALLSRHFRENRHLGPRERATLAETTYHVLRHKRLLEHLAQSGQGPHARRLAILGFQGDARFLQGALNDSEAQWRTACAPLLPGGAQWSSLPEPQRHNLPDWLAQRLREQLAAQGQADAFWPLVESLNQSAALDLRVNTLQGKRDAIAQELRAAGLTLEATPYSPWGLRLQGKPALQKLDAFQRGAIEVQDEGSQLLALLLDARRGDMVADFCAGAGGKTLALGAAMRNTGRLYAFDVSAHRLDALKPRLARSGLSNVHPIAIAHERDERIKRLSGKLDRVLVDAPCSGLGTLRRNPDLKWRQSPQAVRELTLKQQAILQSAARLLKPGGRLIYATCSLLEEENEAIAHAFDAAHGDFTALNASALLEGLKVPHAASLCSPPPATAGQTQAEAPPATTSATASTGRFLRLWPHQHGTDGFFAAVWQRQR</sequence>
<dbReference type="Proteomes" id="UP000267521">
    <property type="component" value="Unassembled WGS sequence"/>
</dbReference>
<keyword evidence="4 5" id="KW-0694">RNA-binding</keyword>
<dbReference type="CDD" id="cd02440">
    <property type="entry name" value="AdoMet_MTases"/>
    <property type="match status" value="1"/>
</dbReference>
<dbReference type="GO" id="GO:0001510">
    <property type="term" value="P:RNA methylation"/>
    <property type="evidence" value="ECO:0007669"/>
    <property type="project" value="InterPro"/>
</dbReference>
<dbReference type="InterPro" id="IPR001678">
    <property type="entry name" value="MeTrfase_RsmB-F_NOP2_dom"/>
</dbReference>
<keyword evidence="2 5" id="KW-0808">Transferase</keyword>
<keyword evidence="3 5" id="KW-0949">S-adenosyl-L-methionine</keyword>
<evidence type="ECO:0000313" key="7">
    <source>
        <dbReference type="EMBL" id="RMW93139.1"/>
    </source>
</evidence>
<dbReference type="Pfam" id="PF22458">
    <property type="entry name" value="RsmF-B_ferredox"/>
    <property type="match status" value="1"/>
</dbReference>
<dbReference type="PANTHER" id="PTHR22807:SF53">
    <property type="entry name" value="RIBOSOMAL RNA SMALL SUBUNIT METHYLTRANSFERASE B-RELATED"/>
    <property type="match status" value="1"/>
</dbReference>
<evidence type="ECO:0000256" key="1">
    <source>
        <dbReference type="ARBA" id="ARBA00022603"/>
    </source>
</evidence>
<dbReference type="SUPFAM" id="SSF53335">
    <property type="entry name" value="S-adenosyl-L-methionine-dependent methyltransferases"/>
    <property type="match status" value="1"/>
</dbReference>
<dbReference type="Pfam" id="PF01189">
    <property type="entry name" value="Methyltr_RsmB-F"/>
    <property type="match status" value="1"/>
</dbReference>